<feature type="region of interest" description="Disordered" evidence="1">
    <location>
        <begin position="1"/>
        <end position="24"/>
    </location>
</feature>
<evidence type="ECO:0000313" key="7">
    <source>
        <dbReference type="Proteomes" id="UP000663889"/>
    </source>
</evidence>
<evidence type="ECO:0000313" key="4">
    <source>
        <dbReference type="EMBL" id="CAF1392593.1"/>
    </source>
</evidence>
<accession>A0A815KFR3</accession>
<dbReference type="EMBL" id="CAJOAX010010487">
    <property type="protein sequence ID" value="CAF4076077.1"/>
    <property type="molecule type" value="Genomic_DNA"/>
</dbReference>
<name>A0A815KFR3_9BILA</name>
<evidence type="ECO:0000313" key="6">
    <source>
        <dbReference type="EMBL" id="CAF4152995.1"/>
    </source>
</evidence>
<organism evidence="4 7">
    <name type="scientific">Rotaria sordida</name>
    <dbReference type="NCBI Taxonomy" id="392033"/>
    <lineage>
        <taxon>Eukaryota</taxon>
        <taxon>Metazoa</taxon>
        <taxon>Spiralia</taxon>
        <taxon>Gnathifera</taxon>
        <taxon>Rotifera</taxon>
        <taxon>Eurotatoria</taxon>
        <taxon>Bdelloidea</taxon>
        <taxon>Philodinida</taxon>
        <taxon>Philodinidae</taxon>
        <taxon>Rotaria</taxon>
    </lineage>
</organism>
<dbReference type="Proteomes" id="UP000663874">
    <property type="component" value="Unassembled WGS sequence"/>
</dbReference>
<evidence type="ECO:0000313" key="3">
    <source>
        <dbReference type="EMBL" id="CAF1237506.1"/>
    </source>
</evidence>
<dbReference type="Proteomes" id="UP000663823">
    <property type="component" value="Unassembled WGS sequence"/>
</dbReference>
<dbReference type="EMBL" id="CAJOBE010012667">
    <property type="protein sequence ID" value="CAF4152995.1"/>
    <property type="molecule type" value="Genomic_DNA"/>
</dbReference>
<proteinExistence type="predicted"/>
<reference evidence="4" key="1">
    <citation type="submission" date="2021-02" db="EMBL/GenBank/DDBJ databases">
        <authorList>
            <person name="Nowell W R."/>
        </authorList>
    </citation>
    <scope>NUCLEOTIDE SEQUENCE</scope>
</reference>
<sequence length="201" mass="22769">MDTTVKQTSISNADMSSSTSNEYRTTIEQKCTGYEEEQQLLNTDAPIAIISDHTDDDDNDNDDNDNDETRKQHPDQVQILVNRICERMKSRIATDQNGKKIDKRSNQLTTSCPGIGELDAGNDMKFIIELVEREIDLCAHLINEQLKMALHLSNTRKTIDEPRADITTTTTMTNTNTPIPNLLLTRTHGDLWASEFIDRDN</sequence>
<gene>
    <name evidence="6" type="ORF">FNK824_LOCUS33783</name>
    <name evidence="5" type="ORF">OTI717_LOCUS32938</name>
    <name evidence="2" type="ORF">PYM288_LOCUS25232</name>
    <name evidence="3" type="ORF">RFH988_LOCUS26493</name>
    <name evidence="4" type="ORF">SEV965_LOCUS31012</name>
</gene>
<evidence type="ECO:0000313" key="5">
    <source>
        <dbReference type="EMBL" id="CAF4076077.1"/>
    </source>
</evidence>
<dbReference type="EMBL" id="CAJNOH010001355">
    <property type="protein sequence ID" value="CAF1208177.1"/>
    <property type="molecule type" value="Genomic_DNA"/>
</dbReference>
<dbReference type="AlphaFoldDB" id="A0A815KFR3"/>
<dbReference type="EMBL" id="CAJNOO010002116">
    <property type="protein sequence ID" value="CAF1237506.1"/>
    <property type="molecule type" value="Genomic_DNA"/>
</dbReference>
<evidence type="ECO:0000256" key="1">
    <source>
        <dbReference type="SAM" id="MobiDB-lite"/>
    </source>
</evidence>
<feature type="compositionally biased region" description="Acidic residues" evidence="1">
    <location>
        <begin position="54"/>
        <end position="66"/>
    </location>
</feature>
<dbReference type="EMBL" id="CAJNOU010003472">
    <property type="protein sequence ID" value="CAF1392593.1"/>
    <property type="molecule type" value="Genomic_DNA"/>
</dbReference>
<comment type="caution">
    <text evidence="4">The sequence shown here is derived from an EMBL/GenBank/DDBJ whole genome shotgun (WGS) entry which is preliminary data.</text>
</comment>
<protein>
    <submittedName>
        <fullName evidence="4">Uncharacterized protein</fullName>
    </submittedName>
</protein>
<dbReference type="Proteomes" id="UP000663889">
    <property type="component" value="Unassembled WGS sequence"/>
</dbReference>
<dbReference type="Proteomes" id="UP000663882">
    <property type="component" value="Unassembled WGS sequence"/>
</dbReference>
<evidence type="ECO:0000313" key="2">
    <source>
        <dbReference type="EMBL" id="CAF1208177.1"/>
    </source>
</evidence>
<dbReference type="Proteomes" id="UP000663854">
    <property type="component" value="Unassembled WGS sequence"/>
</dbReference>
<feature type="region of interest" description="Disordered" evidence="1">
    <location>
        <begin position="50"/>
        <end position="76"/>
    </location>
</feature>